<evidence type="ECO:0000256" key="1">
    <source>
        <dbReference type="ARBA" id="ARBA00005820"/>
    </source>
</evidence>
<evidence type="ECO:0000256" key="3">
    <source>
        <dbReference type="ARBA" id="ARBA00023125"/>
    </source>
</evidence>
<dbReference type="InterPro" id="IPR016032">
    <property type="entry name" value="Sig_transdc_resp-reg_C-effctor"/>
</dbReference>
<name>A0ABW2MUP5_9ACTN</name>
<evidence type="ECO:0000256" key="4">
    <source>
        <dbReference type="ARBA" id="ARBA00023163"/>
    </source>
</evidence>
<dbReference type="InterPro" id="IPR051677">
    <property type="entry name" value="AfsR-DnrI-RedD_regulator"/>
</dbReference>
<dbReference type="Gene3D" id="3.40.50.300">
    <property type="entry name" value="P-loop containing nucleotide triphosphate hydrolases"/>
    <property type="match status" value="1"/>
</dbReference>
<dbReference type="InterPro" id="IPR041664">
    <property type="entry name" value="AAA_16"/>
</dbReference>
<dbReference type="RefSeq" id="WP_255890555.1">
    <property type="nucleotide sequence ID" value="NZ_JAFMZM010000003.1"/>
</dbReference>
<keyword evidence="2" id="KW-0805">Transcription regulation</keyword>
<dbReference type="PANTHER" id="PTHR35807">
    <property type="entry name" value="TRANSCRIPTIONAL REGULATOR REDD-RELATED"/>
    <property type="match status" value="1"/>
</dbReference>
<dbReference type="Pfam" id="PF03704">
    <property type="entry name" value="BTAD"/>
    <property type="match status" value="1"/>
</dbReference>
<dbReference type="InterPro" id="IPR005158">
    <property type="entry name" value="BTAD"/>
</dbReference>
<evidence type="ECO:0000256" key="2">
    <source>
        <dbReference type="ARBA" id="ARBA00023015"/>
    </source>
</evidence>
<evidence type="ECO:0000259" key="5">
    <source>
        <dbReference type="SMART" id="SM00862"/>
    </source>
</evidence>
<dbReference type="InterPro" id="IPR001867">
    <property type="entry name" value="OmpR/PhoB-type_DNA-bd"/>
</dbReference>
<keyword evidence="3" id="KW-0238">DNA-binding</keyword>
<dbReference type="PANTHER" id="PTHR35807:SF1">
    <property type="entry name" value="TRANSCRIPTIONAL REGULATOR REDD"/>
    <property type="match status" value="1"/>
</dbReference>
<dbReference type="SUPFAM" id="SSF48452">
    <property type="entry name" value="TPR-like"/>
    <property type="match status" value="1"/>
</dbReference>
<reference evidence="8" key="1">
    <citation type="journal article" date="2019" name="Int. J. Syst. Evol. Microbiol.">
        <title>The Global Catalogue of Microorganisms (GCM) 10K type strain sequencing project: providing services to taxonomists for standard genome sequencing and annotation.</title>
        <authorList>
            <consortium name="The Broad Institute Genomics Platform"/>
            <consortium name="The Broad Institute Genome Sequencing Center for Infectious Disease"/>
            <person name="Wu L."/>
            <person name="Ma J."/>
        </authorList>
    </citation>
    <scope>NUCLEOTIDE SEQUENCE [LARGE SCALE GENOMIC DNA]</scope>
    <source>
        <strain evidence="8">FCH27</strain>
    </source>
</reference>
<dbReference type="InterPro" id="IPR027417">
    <property type="entry name" value="P-loop_NTPase"/>
</dbReference>
<sequence length="582" mass="63591">MHFAILGPVEVELDGRAMPTPRAQQRGVLGYLLTHANTSISVLELIDAVWGGAPPATARAQIYTMIANLRRQFRDMGEPERLQAGQSGYQITVGPGELDADVFDGLRVDAARAERERDLATAEKLLILALDLWRGSALKDATGAYVDLWQAQLDEKRLLAQESLAHVWLAMGKHGELAAEIPGLLARYPYRESLFRPYMLALYRCAREPEALQVGRELAGRLAEEFGIDPTEQTSELISAMLRHDPALDWQPFRGAATIEATVGQGPAPTDPVAGPLRDLPYRPLFVGRHHELAELDAAWTHARERRRGAMVLLHGPAGSGKSALATEWAYRHRGEFPDGTLYVDAGSRERTDDPRLTDPEADFLLVIDGERSSAAVRSRLPSSVRATVVVTSTRRLDGLVLHEAAHPVFVGPMEAEDAVALIEATVVHAGRFADRASTFALAERCDHWPLALRIAAARMSCEPGLTVAGLVDEMADPAAALDSLRLRGDRYSLNDALESTVELLSVEAREAINQIGSGSKPNRDREHGLDGLEHRAEELVRVLPELLSSGLARFREGGLTVLPLFAEHLRRRSGTPCVDGA</sequence>
<comment type="similarity">
    <text evidence="1">Belongs to the AfsR/DnrI/RedD regulatory family.</text>
</comment>
<feature type="domain" description="Bacterial transcriptional activator" evidence="6">
    <location>
        <begin position="98"/>
        <end position="242"/>
    </location>
</feature>
<dbReference type="SMART" id="SM01043">
    <property type="entry name" value="BTAD"/>
    <property type="match status" value="1"/>
</dbReference>
<dbReference type="InterPro" id="IPR011990">
    <property type="entry name" value="TPR-like_helical_dom_sf"/>
</dbReference>
<evidence type="ECO:0000313" key="8">
    <source>
        <dbReference type="Proteomes" id="UP001596524"/>
    </source>
</evidence>
<keyword evidence="4" id="KW-0804">Transcription</keyword>
<dbReference type="InterPro" id="IPR036388">
    <property type="entry name" value="WH-like_DNA-bd_sf"/>
</dbReference>
<keyword evidence="8" id="KW-1185">Reference proteome</keyword>
<dbReference type="Gene3D" id="1.10.10.10">
    <property type="entry name" value="Winged helix-like DNA-binding domain superfamily/Winged helix DNA-binding domain"/>
    <property type="match status" value="1"/>
</dbReference>
<dbReference type="Proteomes" id="UP001596524">
    <property type="component" value="Unassembled WGS sequence"/>
</dbReference>
<organism evidence="7 8">
    <name type="scientific">Nocardioides astragali</name>
    <dbReference type="NCBI Taxonomy" id="1776736"/>
    <lineage>
        <taxon>Bacteria</taxon>
        <taxon>Bacillati</taxon>
        <taxon>Actinomycetota</taxon>
        <taxon>Actinomycetes</taxon>
        <taxon>Propionibacteriales</taxon>
        <taxon>Nocardioidaceae</taxon>
        <taxon>Nocardioides</taxon>
    </lineage>
</organism>
<dbReference type="Pfam" id="PF13191">
    <property type="entry name" value="AAA_16"/>
    <property type="match status" value="1"/>
</dbReference>
<dbReference type="CDD" id="cd15831">
    <property type="entry name" value="BTAD"/>
    <property type="match status" value="1"/>
</dbReference>
<protein>
    <submittedName>
        <fullName evidence="7">BTAD domain-containing putative transcriptional regulator</fullName>
    </submittedName>
</protein>
<accession>A0ABW2MUP5</accession>
<comment type="caution">
    <text evidence="7">The sequence shown here is derived from an EMBL/GenBank/DDBJ whole genome shotgun (WGS) entry which is preliminary data.</text>
</comment>
<dbReference type="SUPFAM" id="SSF52540">
    <property type="entry name" value="P-loop containing nucleoside triphosphate hydrolases"/>
    <property type="match status" value="1"/>
</dbReference>
<gene>
    <name evidence="7" type="ORF">ACFQO6_00210</name>
</gene>
<dbReference type="SUPFAM" id="SSF46894">
    <property type="entry name" value="C-terminal effector domain of the bipartite response regulators"/>
    <property type="match status" value="1"/>
</dbReference>
<dbReference type="Gene3D" id="1.25.40.10">
    <property type="entry name" value="Tetratricopeptide repeat domain"/>
    <property type="match status" value="1"/>
</dbReference>
<dbReference type="EMBL" id="JBHTCH010000001">
    <property type="protein sequence ID" value="MFC7358672.1"/>
    <property type="molecule type" value="Genomic_DNA"/>
</dbReference>
<evidence type="ECO:0000259" key="6">
    <source>
        <dbReference type="SMART" id="SM01043"/>
    </source>
</evidence>
<evidence type="ECO:0000313" key="7">
    <source>
        <dbReference type="EMBL" id="MFC7358672.1"/>
    </source>
</evidence>
<proteinExistence type="inferred from homology"/>
<feature type="domain" description="OmpR/PhoB-type" evidence="5">
    <location>
        <begin position="15"/>
        <end position="91"/>
    </location>
</feature>
<dbReference type="SMART" id="SM00862">
    <property type="entry name" value="Trans_reg_C"/>
    <property type="match status" value="1"/>
</dbReference>